<dbReference type="PANTHER" id="PTHR23077">
    <property type="entry name" value="AAA-FAMILY ATPASE"/>
    <property type="match status" value="1"/>
</dbReference>
<evidence type="ECO:0000313" key="3">
    <source>
        <dbReference type="Proteomes" id="UP000834106"/>
    </source>
</evidence>
<dbReference type="InterPro" id="IPR003959">
    <property type="entry name" value="ATPase_AAA_core"/>
</dbReference>
<organism evidence="2 3">
    <name type="scientific">Fraxinus pennsylvanica</name>
    <dbReference type="NCBI Taxonomy" id="56036"/>
    <lineage>
        <taxon>Eukaryota</taxon>
        <taxon>Viridiplantae</taxon>
        <taxon>Streptophyta</taxon>
        <taxon>Embryophyta</taxon>
        <taxon>Tracheophyta</taxon>
        <taxon>Spermatophyta</taxon>
        <taxon>Magnoliopsida</taxon>
        <taxon>eudicotyledons</taxon>
        <taxon>Gunneridae</taxon>
        <taxon>Pentapetalae</taxon>
        <taxon>asterids</taxon>
        <taxon>lamiids</taxon>
        <taxon>Lamiales</taxon>
        <taxon>Oleaceae</taxon>
        <taxon>Oleeae</taxon>
        <taxon>Fraxinus</taxon>
    </lineage>
</organism>
<accession>A0AAD2E128</accession>
<dbReference type="InterPro" id="IPR027417">
    <property type="entry name" value="P-loop_NTPase"/>
</dbReference>
<dbReference type="GO" id="GO:0005829">
    <property type="term" value="C:cytosol"/>
    <property type="evidence" value="ECO:0007669"/>
    <property type="project" value="TreeGrafter"/>
</dbReference>
<dbReference type="GO" id="GO:0034098">
    <property type="term" value="C:VCP-NPL4-UFD1 AAA ATPase complex"/>
    <property type="evidence" value="ECO:0007669"/>
    <property type="project" value="TreeGrafter"/>
</dbReference>
<dbReference type="GO" id="GO:0005524">
    <property type="term" value="F:ATP binding"/>
    <property type="evidence" value="ECO:0007669"/>
    <property type="project" value="InterPro"/>
</dbReference>
<evidence type="ECO:0000259" key="1">
    <source>
        <dbReference type="Pfam" id="PF00004"/>
    </source>
</evidence>
<feature type="domain" description="ATPase AAA-type core" evidence="1">
    <location>
        <begin position="263"/>
        <end position="292"/>
    </location>
</feature>
<proteinExistence type="predicted"/>
<dbReference type="GO" id="GO:0031593">
    <property type="term" value="F:polyubiquitin modification-dependent protein binding"/>
    <property type="evidence" value="ECO:0007669"/>
    <property type="project" value="TreeGrafter"/>
</dbReference>
<dbReference type="GO" id="GO:0051228">
    <property type="term" value="P:mitotic spindle disassembly"/>
    <property type="evidence" value="ECO:0007669"/>
    <property type="project" value="TreeGrafter"/>
</dbReference>
<dbReference type="InterPro" id="IPR036052">
    <property type="entry name" value="TrpB-like_PALP_sf"/>
</dbReference>
<dbReference type="Gene3D" id="3.40.50.300">
    <property type="entry name" value="P-loop containing nucleotide triphosphate hydrolases"/>
    <property type="match status" value="1"/>
</dbReference>
<dbReference type="InterPro" id="IPR050168">
    <property type="entry name" value="AAA_ATPase_domain"/>
</dbReference>
<dbReference type="SUPFAM" id="SSF53686">
    <property type="entry name" value="Tryptophan synthase beta subunit-like PLP-dependent enzymes"/>
    <property type="match status" value="1"/>
</dbReference>
<sequence length="294" mass="33346">MAWLLNNPVTFLYNSDVRSPEYFFPKRLRSKANYRGYNNKSFNSIINIGNCSSINGSKSKILCEAVSVQPQTDIEGLNIAEDVTQLIGKTPMVYLNTIVKGCVANIAAKLEIMEPCCSVKDRIGYSMIADAEERELITPGKKRKLETLSRSLCSHAYAWEQLLDQKMPGWFYSYLSGISQEFLKNEKVWKKTPSWIEDRNIVHSFVSGDVYYIDKQVVEVPNISWDNIGCLENVKRELQETFQYPVEHPEKFEKLGMSPSKGVLFYGPPGCGKTLPVKVIANVCQANFISVKRT</sequence>
<dbReference type="PANTHER" id="PTHR23077:SF200">
    <property type="entry name" value="CELL DIVISION CONTROL PROTEIN 48 HOMOLOG E"/>
    <property type="match status" value="1"/>
</dbReference>
<dbReference type="EMBL" id="OU503046">
    <property type="protein sequence ID" value="CAI9770906.1"/>
    <property type="molecule type" value="Genomic_DNA"/>
</dbReference>
<dbReference type="Proteomes" id="UP000834106">
    <property type="component" value="Chromosome 11"/>
</dbReference>
<dbReference type="GO" id="GO:0030970">
    <property type="term" value="P:retrograde protein transport, ER to cytosol"/>
    <property type="evidence" value="ECO:0007669"/>
    <property type="project" value="TreeGrafter"/>
</dbReference>
<dbReference type="SUPFAM" id="SSF52540">
    <property type="entry name" value="P-loop containing nucleoside triphosphate hydrolases"/>
    <property type="match status" value="1"/>
</dbReference>
<dbReference type="GO" id="GO:0016887">
    <property type="term" value="F:ATP hydrolysis activity"/>
    <property type="evidence" value="ECO:0007669"/>
    <property type="project" value="InterPro"/>
</dbReference>
<protein>
    <recommendedName>
        <fullName evidence="1">ATPase AAA-type core domain-containing protein</fullName>
    </recommendedName>
</protein>
<dbReference type="GO" id="GO:0097352">
    <property type="term" value="P:autophagosome maturation"/>
    <property type="evidence" value="ECO:0007669"/>
    <property type="project" value="TreeGrafter"/>
</dbReference>
<dbReference type="Pfam" id="PF00004">
    <property type="entry name" value="AAA"/>
    <property type="match status" value="1"/>
</dbReference>
<evidence type="ECO:0000313" key="2">
    <source>
        <dbReference type="EMBL" id="CAI9770906.1"/>
    </source>
</evidence>
<dbReference type="GO" id="GO:0005634">
    <property type="term" value="C:nucleus"/>
    <property type="evidence" value="ECO:0007669"/>
    <property type="project" value="TreeGrafter"/>
</dbReference>
<dbReference type="InterPro" id="IPR001216">
    <property type="entry name" value="P-phosphate_BS"/>
</dbReference>
<dbReference type="AlphaFoldDB" id="A0AAD2E128"/>
<dbReference type="GO" id="GO:0006535">
    <property type="term" value="P:cysteine biosynthetic process from serine"/>
    <property type="evidence" value="ECO:0007669"/>
    <property type="project" value="InterPro"/>
</dbReference>
<dbReference type="Gene3D" id="3.40.50.1100">
    <property type="match status" value="2"/>
</dbReference>
<dbReference type="PROSITE" id="PS00901">
    <property type="entry name" value="CYS_SYNTHASE"/>
    <property type="match status" value="1"/>
</dbReference>
<reference evidence="2" key="1">
    <citation type="submission" date="2023-05" db="EMBL/GenBank/DDBJ databases">
        <authorList>
            <person name="Huff M."/>
        </authorList>
    </citation>
    <scope>NUCLEOTIDE SEQUENCE</scope>
</reference>
<gene>
    <name evidence="2" type="ORF">FPE_LOCUS18336</name>
</gene>
<keyword evidence="3" id="KW-1185">Reference proteome</keyword>
<name>A0AAD2E128_9LAMI</name>